<sequence length="144" mass="16202">MNGGKSKADTKLSIKRKGSESWIPPGDLVEACVASQRPDPLSLTLRGRALRRLPCPHQHRRQDEAPRRLPGTPCRQVPPVIFDVGSSRSRVHVYCFDEHLDLLPIGNEIELFVQILQGVNLMLVLVGGHKNLMLLFRILRTKIL</sequence>
<proteinExistence type="predicted"/>
<protein>
    <submittedName>
        <fullName evidence="1">Uncharacterized protein</fullName>
    </submittedName>
</protein>
<evidence type="ECO:0000313" key="2">
    <source>
        <dbReference type="Proteomes" id="UP001085076"/>
    </source>
</evidence>
<evidence type="ECO:0000313" key="1">
    <source>
        <dbReference type="EMBL" id="KAJ0984554.1"/>
    </source>
</evidence>
<keyword evidence="2" id="KW-1185">Reference proteome</keyword>
<gene>
    <name evidence="1" type="ORF">J5N97_002910</name>
</gene>
<accession>A0A9D5D4M2</accession>
<reference evidence="1" key="1">
    <citation type="submission" date="2021-03" db="EMBL/GenBank/DDBJ databases">
        <authorList>
            <person name="Li Z."/>
            <person name="Yang C."/>
        </authorList>
    </citation>
    <scope>NUCLEOTIDE SEQUENCE</scope>
    <source>
        <strain evidence="1">Dzin_1.0</strain>
        <tissue evidence="1">Leaf</tissue>
    </source>
</reference>
<reference evidence="1" key="2">
    <citation type="journal article" date="2022" name="Hortic Res">
        <title>The genome of Dioscorea zingiberensis sheds light on the biosynthesis, origin and evolution of the medicinally important diosgenin saponins.</title>
        <authorList>
            <person name="Li Y."/>
            <person name="Tan C."/>
            <person name="Li Z."/>
            <person name="Guo J."/>
            <person name="Li S."/>
            <person name="Chen X."/>
            <person name="Wang C."/>
            <person name="Dai X."/>
            <person name="Yang H."/>
            <person name="Song W."/>
            <person name="Hou L."/>
            <person name="Xu J."/>
            <person name="Tong Z."/>
            <person name="Xu A."/>
            <person name="Yuan X."/>
            <person name="Wang W."/>
            <person name="Yang Q."/>
            <person name="Chen L."/>
            <person name="Sun Z."/>
            <person name="Wang K."/>
            <person name="Pan B."/>
            <person name="Chen J."/>
            <person name="Bao Y."/>
            <person name="Liu F."/>
            <person name="Qi X."/>
            <person name="Gang D.R."/>
            <person name="Wen J."/>
            <person name="Li J."/>
        </authorList>
    </citation>
    <scope>NUCLEOTIDE SEQUENCE</scope>
    <source>
        <strain evidence="1">Dzin_1.0</strain>
    </source>
</reference>
<comment type="caution">
    <text evidence="1">The sequence shown here is derived from an EMBL/GenBank/DDBJ whole genome shotgun (WGS) entry which is preliminary data.</text>
</comment>
<dbReference type="AlphaFoldDB" id="A0A9D5D4M2"/>
<organism evidence="1 2">
    <name type="scientific">Dioscorea zingiberensis</name>
    <dbReference type="NCBI Taxonomy" id="325984"/>
    <lineage>
        <taxon>Eukaryota</taxon>
        <taxon>Viridiplantae</taxon>
        <taxon>Streptophyta</taxon>
        <taxon>Embryophyta</taxon>
        <taxon>Tracheophyta</taxon>
        <taxon>Spermatophyta</taxon>
        <taxon>Magnoliopsida</taxon>
        <taxon>Liliopsida</taxon>
        <taxon>Dioscoreales</taxon>
        <taxon>Dioscoreaceae</taxon>
        <taxon>Dioscorea</taxon>
    </lineage>
</organism>
<dbReference type="OrthoDB" id="6372431at2759"/>
<dbReference type="Proteomes" id="UP001085076">
    <property type="component" value="Miscellaneous, Linkage group lg01"/>
</dbReference>
<dbReference type="EMBL" id="JAGGNH010000001">
    <property type="protein sequence ID" value="KAJ0984554.1"/>
    <property type="molecule type" value="Genomic_DNA"/>
</dbReference>
<name>A0A9D5D4M2_9LILI</name>